<keyword evidence="2" id="KW-0813">Transport</keyword>
<dbReference type="GO" id="GO:0015807">
    <property type="term" value="P:L-amino acid transport"/>
    <property type="evidence" value="ECO:0007669"/>
    <property type="project" value="TreeGrafter"/>
</dbReference>
<evidence type="ECO:0000256" key="4">
    <source>
        <dbReference type="ARBA" id="ARBA00022741"/>
    </source>
</evidence>
<dbReference type="Pfam" id="PF00005">
    <property type="entry name" value="ABC_tran"/>
    <property type="match status" value="1"/>
</dbReference>
<keyword evidence="4" id="KW-0547">Nucleotide-binding</keyword>
<dbReference type="PROSITE" id="PS50893">
    <property type="entry name" value="ABC_TRANSPORTER_2"/>
    <property type="match status" value="1"/>
</dbReference>
<keyword evidence="9" id="KW-1185">Reference proteome</keyword>
<dbReference type="InterPro" id="IPR052156">
    <property type="entry name" value="BCAA_Transport_ATP-bd_LivF"/>
</dbReference>
<dbReference type="PANTHER" id="PTHR43820">
    <property type="entry name" value="HIGH-AFFINITY BRANCHED-CHAIN AMINO ACID TRANSPORT ATP-BINDING PROTEIN LIVF"/>
    <property type="match status" value="1"/>
</dbReference>
<dbReference type="GO" id="GO:0005524">
    <property type="term" value="F:ATP binding"/>
    <property type="evidence" value="ECO:0007669"/>
    <property type="project" value="UniProtKB-KW"/>
</dbReference>
<reference evidence="10" key="3">
    <citation type="submission" date="2025-08" db="UniProtKB">
        <authorList>
            <consortium name="RefSeq"/>
        </authorList>
    </citation>
    <scope>IDENTIFICATION</scope>
</reference>
<evidence type="ECO:0000256" key="2">
    <source>
        <dbReference type="ARBA" id="ARBA00022448"/>
    </source>
</evidence>
<evidence type="ECO:0000256" key="5">
    <source>
        <dbReference type="ARBA" id="ARBA00022840"/>
    </source>
</evidence>
<dbReference type="OrthoDB" id="9776369at2"/>
<keyword evidence="3" id="KW-1003">Cell membrane</keyword>
<dbReference type="PANTHER" id="PTHR43820:SF8">
    <property type="entry name" value="ABC TRANSPORTER SUBSTRATE-BINDING PROTEIN"/>
    <property type="match status" value="1"/>
</dbReference>
<keyword evidence="5 10" id="KW-0067">ATP-binding</keyword>
<keyword evidence="6" id="KW-0029">Amino-acid transport</keyword>
<evidence type="ECO:0000313" key="10">
    <source>
        <dbReference type="RefSeq" id="WP_084545017.1"/>
    </source>
</evidence>
<dbReference type="Proteomes" id="UP000675920">
    <property type="component" value="Unplaced"/>
</dbReference>
<feature type="domain" description="ABC transporter" evidence="8">
    <location>
        <begin position="34"/>
        <end position="274"/>
    </location>
</feature>
<evidence type="ECO:0000313" key="9">
    <source>
        <dbReference type="Proteomes" id="UP000675920"/>
    </source>
</evidence>
<dbReference type="CDD" id="cd03224">
    <property type="entry name" value="ABC_TM1139_LivF_branched"/>
    <property type="match status" value="1"/>
</dbReference>
<accession>A0A8B6XA24</accession>
<reference evidence="10" key="1">
    <citation type="journal article" date="2014" name="J. Gen. Physiol.">
        <title>Structural diversity of ABC transporters.</title>
        <authorList>
            <person name="ter Beek J."/>
            <person name="Guskov A."/>
            <person name="Slotboom D.J."/>
        </authorList>
    </citation>
    <scope>NUCLEOTIDE SEQUENCE</scope>
</reference>
<protein>
    <submittedName>
        <fullName evidence="10">ABC transporter ATP-binding protein</fullName>
    </submittedName>
</protein>
<proteinExistence type="inferred from homology"/>
<dbReference type="GO" id="GO:0015658">
    <property type="term" value="F:branched-chain amino acid transmembrane transporter activity"/>
    <property type="evidence" value="ECO:0007669"/>
    <property type="project" value="TreeGrafter"/>
</dbReference>
<feature type="compositionally biased region" description="Low complexity" evidence="7">
    <location>
        <begin position="1"/>
        <end position="23"/>
    </location>
</feature>
<dbReference type="InterPro" id="IPR027417">
    <property type="entry name" value="P-loop_NTPase"/>
</dbReference>
<keyword evidence="3" id="KW-0472">Membrane</keyword>
<dbReference type="InterPro" id="IPR003439">
    <property type="entry name" value="ABC_transporter-like_ATP-bd"/>
</dbReference>
<comment type="similarity">
    <text evidence="1">Belongs to the ABC transporter superfamily.</text>
</comment>
<name>A0A8B6XA24_9BURK</name>
<dbReference type="SMART" id="SM00382">
    <property type="entry name" value="AAA"/>
    <property type="match status" value="1"/>
</dbReference>
<evidence type="ECO:0000256" key="3">
    <source>
        <dbReference type="ARBA" id="ARBA00022475"/>
    </source>
</evidence>
<dbReference type="GO" id="GO:0016887">
    <property type="term" value="F:ATP hydrolysis activity"/>
    <property type="evidence" value="ECO:0007669"/>
    <property type="project" value="InterPro"/>
</dbReference>
<dbReference type="InterPro" id="IPR003593">
    <property type="entry name" value="AAA+_ATPase"/>
</dbReference>
<dbReference type="AlphaFoldDB" id="A0A8B6XA24"/>
<dbReference type="SUPFAM" id="SSF52540">
    <property type="entry name" value="P-loop containing nucleoside triphosphate hydrolases"/>
    <property type="match status" value="1"/>
</dbReference>
<dbReference type="Gene3D" id="3.40.50.300">
    <property type="entry name" value="P-loop containing nucleotide triphosphate hydrolases"/>
    <property type="match status" value="1"/>
</dbReference>
<evidence type="ECO:0000256" key="7">
    <source>
        <dbReference type="SAM" id="MobiDB-lite"/>
    </source>
</evidence>
<reference evidence="10" key="2">
    <citation type="journal article" date="2015" name="F1000Prime Rep">
        <title>Structure and mechanism of ABC transporters.</title>
        <authorList>
            <person name="Wilkens S."/>
        </authorList>
    </citation>
    <scope>NUCLEOTIDE SEQUENCE</scope>
</reference>
<evidence type="ECO:0000256" key="6">
    <source>
        <dbReference type="ARBA" id="ARBA00022970"/>
    </source>
</evidence>
<feature type="region of interest" description="Disordered" evidence="7">
    <location>
        <begin position="1"/>
        <end position="31"/>
    </location>
</feature>
<evidence type="ECO:0000256" key="1">
    <source>
        <dbReference type="ARBA" id="ARBA00005417"/>
    </source>
</evidence>
<sequence>MAAPRDAVPADPAPDAAGAPDAPTARDRPAPPLLRVRDLEAAYGGAIVALHGVSFDVAAGSIVALLGANGAGKSTTLKAISRLLPASRGELTAGRIELRGEDIARLAPDALVARGVSQVLEGRRCFAHLSVEENLLVGGFVRHASRGRLREALARIYELFPRLKERRRSLAGVTSGGEQQMVAIGRALMAEPTLVLLDEPSMGLAPLIVHEIFEAVGRLNREAGTTVVLAEQNATIALQYAHAGHVLETGRVVASGSAAELSARADVREFYLGRAGGEGGLLPEHLKRRAPFGGVAA</sequence>
<dbReference type="RefSeq" id="WP_084545017.1">
    <property type="nucleotide sequence ID" value="NZ_AXWS01000013.1"/>
</dbReference>
<evidence type="ECO:0000259" key="8">
    <source>
        <dbReference type="PROSITE" id="PS50893"/>
    </source>
</evidence>
<organism evidence="9 10">
    <name type="scientific">Derxia gummosa DSM 723</name>
    <dbReference type="NCBI Taxonomy" id="1121388"/>
    <lineage>
        <taxon>Bacteria</taxon>
        <taxon>Pseudomonadati</taxon>
        <taxon>Pseudomonadota</taxon>
        <taxon>Betaproteobacteria</taxon>
        <taxon>Burkholderiales</taxon>
        <taxon>Alcaligenaceae</taxon>
        <taxon>Derxia</taxon>
    </lineage>
</organism>